<evidence type="ECO:0000313" key="1">
    <source>
        <dbReference type="EMBL" id="STO07951.1"/>
    </source>
</evidence>
<dbReference type="EMBL" id="UGGP01000001">
    <property type="protein sequence ID" value="STO07951.1"/>
    <property type="molecule type" value="Genomic_DNA"/>
</dbReference>
<dbReference type="Proteomes" id="UP000254060">
    <property type="component" value="Unassembled WGS sequence"/>
</dbReference>
<protein>
    <submittedName>
        <fullName evidence="1">Phosphatase YidA</fullName>
        <ecNumber evidence="1">3.1.3.-</ecNumber>
    </submittedName>
</protein>
<dbReference type="Gene3D" id="3.40.50.1000">
    <property type="entry name" value="HAD superfamily/HAD-like"/>
    <property type="match status" value="1"/>
</dbReference>
<accession>A0A377FT01</accession>
<dbReference type="STRING" id="1397694.GCA_000702585_01816"/>
<dbReference type="SFLD" id="SFLDS00003">
    <property type="entry name" value="Haloacid_Dehalogenase"/>
    <property type="match status" value="1"/>
</dbReference>
<dbReference type="InterPro" id="IPR023214">
    <property type="entry name" value="HAD_sf"/>
</dbReference>
<dbReference type="PANTHER" id="PTHR10000">
    <property type="entry name" value="PHOSPHOSERINE PHOSPHATASE"/>
    <property type="match status" value="1"/>
</dbReference>
<dbReference type="PROSITE" id="PS01228">
    <property type="entry name" value="COF_1"/>
    <property type="match status" value="1"/>
</dbReference>
<dbReference type="RefSeq" id="WP_029334849.1">
    <property type="nucleotide sequence ID" value="NZ_UGGP01000001.1"/>
</dbReference>
<sequence length="278" mass="30935">MIKAILLDLDGTLLTDQKLISPKTKETLLRVQEDGVKVVLASGRPKRGIELFSDELRLHEFGGLIVSSNGACVTDARTNETLFEKTIRLEDASAILDHLSTFDVIPMINDETYMYVNDVFSGMLELNGKPFNIIEYESRGGRFQLREEPRLADAITFPVYKILVAGQPDYLQSHADSLAGPFTDRVTGMFTAAMYYEFTDLGIDKARALDHVFRERGIDREHVIAFGDGHNDRSIIEYAGIGVAMDNAVEDIKAIANEITLSNNHDGIATVLSRYLTT</sequence>
<evidence type="ECO:0000313" key="2">
    <source>
        <dbReference type="Proteomes" id="UP000254060"/>
    </source>
</evidence>
<dbReference type="AlphaFoldDB" id="A0A377FT01"/>
<dbReference type="InterPro" id="IPR000150">
    <property type="entry name" value="Cof"/>
</dbReference>
<dbReference type="EC" id="3.1.3.-" evidence="1"/>
<dbReference type="GO" id="GO:0000287">
    <property type="term" value="F:magnesium ion binding"/>
    <property type="evidence" value="ECO:0007669"/>
    <property type="project" value="TreeGrafter"/>
</dbReference>
<dbReference type="SUPFAM" id="SSF56784">
    <property type="entry name" value="HAD-like"/>
    <property type="match status" value="1"/>
</dbReference>
<organism evidence="1 2">
    <name type="scientific">Exiguobacterium aurantiacum</name>
    <dbReference type="NCBI Taxonomy" id="33987"/>
    <lineage>
        <taxon>Bacteria</taxon>
        <taxon>Bacillati</taxon>
        <taxon>Bacillota</taxon>
        <taxon>Bacilli</taxon>
        <taxon>Bacillales</taxon>
        <taxon>Bacillales Family XII. Incertae Sedis</taxon>
        <taxon>Exiguobacterium</taxon>
    </lineage>
</organism>
<name>A0A377FT01_9BACL</name>
<gene>
    <name evidence="1" type="primary">yidA_1</name>
    <name evidence="1" type="ORF">NCTC13163_01312</name>
</gene>
<dbReference type="PANTHER" id="PTHR10000:SF8">
    <property type="entry name" value="HAD SUPERFAMILY HYDROLASE-LIKE, TYPE 3"/>
    <property type="match status" value="1"/>
</dbReference>
<dbReference type="SFLD" id="SFLDG01140">
    <property type="entry name" value="C2.B:_Phosphomannomutase_and_P"/>
    <property type="match status" value="1"/>
</dbReference>
<dbReference type="Pfam" id="PF08282">
    <property type="entry name" value="Hydrolase_3"/>
    <property type="match status" value="1"/>
</dbReference>
<dbReference type="GO" id="GO:0005829">
    <property type="term" value="C:cytosol"/>
    <property type="evidence" value="ECO:0007669"/>
    <property type="project" value="TreeGrafter"/>
</dbReference>
<dbReference type="OrthoDB" id="9790031at2"/>
<dbReference type="PROSITE" id="PS01229">
    <property type="entry name" value="COF_2"/>
    <property type="match status" value="1"/>
</dbReference>
<dbReference type="InterPro" id="IPR036412">
    <property type="entry name" value="HAD-like_sf"/>
</dbReference>
<proteinExistence type="predicted"/>
<dbReference type="CDD" id="cd07516">
    <property type="entry name" value="HAD_Pase"/>
    <property type="match status" value="1"/>
</dbReference>
<keyword evidence="1" id="KW-0378">Hydrolase</keyword>
<dbReference type="InterPro" id="IPR006379">
    <property type="entry name" value="HAD-SF_hydro_IIB"/>
</dbReference>
<dbReference type="NCBIfam" id="TIGR01484">
    <property type="entry name" value="HAD-SF-IIB"/>
    <property type="match status" value="1"/>
</dbReference>
<dbReference type="Gene3D" id="3.30.1240.10">
    <property type="match status" value="1"/>
</dbReference>
<dbReference type="NCBIfam" id="TIGR00099">
    <property type="entry name" value="Cof-subfamily"/>
    <property type="match status" value="1"/>
</dbReference>
<dbReference type="GO" id="GO:0016791">
    <property type="term" value="F:phosphatase activity"/>
    <property type="evidence" value="ECO:0007669"/>
    <property type="project" value="TreeGrafter"/>
</dbReference>
<reference evidence="1 2" key="1">
    <citation type="submission" date="2018-06" db="EMBL/GenBank/DDBJ databases">
        <authorList>
            <consortium name="Pathogen Informatics"/>
            <person name="Doyle S."/>
        </authorList>
    </citation>
    <scope>NUCLEOTIDE SEQUENCE [LARGE SCALE GENOMIC DNA]</scope>
    <source>
        <strain evidence="1 2">NCTC13163</strain>
    </source>
</reference>